<keyword evidence="3" id="KW-1185">Reference proteome</keyword>
<comment type="caution">
    <text evidence="2">The sequence shown here is derived from an EMBL/GenBank/DDBJ whole genome shotgun (WGS) entry which is preliminary data.</text>
</comment>
<reference evidence="2 3" key="1">
    <citation type="submission" date="2024-07" db="EMBL/GenBank/DDBJ databases">
        <title>Section-level genome sequencing and comparative genomics of Aspergillus sections Usti and Cavernicolus.</title>
        <authorList>
            <consortium name="Lawrence Berkeley National Laboratory"/>
            <person name="Nybo J.L."/>
            <person name="Vesth T.C."/>
            <person name="Theobald S."/>
            <person name="Frisvad J.C."/>
            <person name="Larsen T.O."/>
            <person name="Kjaerboelling I."/>
            <person name="Rothschild-Mancinelli K."/>
            <person name="Lyhne E.K."/>
            <person name="Kogle M.E."/>
            <person name="Barry K."/>
            <person name="Clum A."/>
            <person name="Na H."/>
            <person name="Ledsgaard L."/>
            <person name="Lin J."/>
            <person name="Lipzen A."/>
            <person name="Kuo A."/>
            <person name="Riley R."/>
            <person name="Mondo S."/>
            <person name="Labutti K."/>
            <person name="Haridas S."/>
            <person name="Pangalinan J."/>
            <person name="Salamov A.A."/>
            <person name="Simmons B.A."/>
            <person name="Magnuson J.K."/>
            <person name="Chen J."/>
            <person name="Drula E."/>
            <person name="Henrissat B."/>
            <person name="Wiebenga A."/>
            <person name="Lubbers R.J."/>
            <person name="Gomes A.C."/>
            <person name="Makela M.R."/>
            <person name="Stajich J."/>
            <person name="Grigoriev I.V."/>
            <person name="Mortensen U.H."/>
            <person name="De Vries R.P."/>
            <person name="Baker S.E."/>
            <person name="Andersen M.R."/>
        </authorList>
    </citation>
    <scope>NUCLEOTIDE SEQUENCE [LARGE SCALE GENOMIC DNA]</scope>
    <source>
        <strain evidence="2 3">CBS 209.92</strain>
    </source>
</reference>
<evidence type="ECO:0000313" key="2">
    <source>
        <dbReference type="EMBL" id="KAL2798409.1"/>
    </source>
</evidence>
<sequence length="172" mass="19844">MDAYYINEETIGIALLHRLQHLKHLEDTLLGAENKNRNKETDVENIRRETVKSREAFAIHHRELRRLLSDKPVNGKWIRAFDLDRRNKYPVHGRTAAWWNDRKKCAETGGCFGRLCGCCEKSLREYLDPENGMTAKLYGHCSLECGCCIRSRGCYVPGKRLPSTTLGKHVRS</sequence>
<protein>
    <submittedName>
        <fullName evidence="2">Uncharacterized protein</fullName>
    </submittedName>
</protein>
<dbReference type="Proteomes" id="UP001610563">
    <property type="component" value="Unassembled WGS sequence"/>
</dbReference>
<evidence type="ECO:0000256" key="1">
    <source>
        <dbReference type="SAM" id="Coils"/>
    </source>
</evidence>
<accession>A0ABR4GH85</accession>
<proteinExistence type="predicted"/>
<gene>
    <name evidence="2" type="ORF">BJX66DRAFT_45710</name>
</gene>
<dbReference type="EMBL" id="JBFTWV010000013">
    <property type="protein sequence ID" value="KAL2798409.1"/>
    <property type="molecule type" value="Genomic_DNA"/>
</dbReference>
<organism evidence="2 3">
    <name type="scientific">Aspergillus keveii</name>
    <dbReference type="NCBI Taxonomy" id="714993"/>
    <lineage>
        <taxon>Eukaryota</taxon>
        <taxon>Fungi</taxon>
        <taxon>Dikarya</taxon>
        <taxon>Ascomycota</taxon>
        <taxon>Pezizomycotina</taxon>
        <taxon>Eurotiomycetes</taxon>
        <taxon>Eurotiomycetidae</taxon>
        <taxon>Eurotiales</taxon>
        <taxon>Aspergillaceae</taxon>
        <taxon>Aspergillus</taxon>
        <taxon>Aspergillus subgen. Nidulantes</taxon>
    </lineage>
</organism>
<feature type="coiled-coil region" evidence="1">
    <location>
        <begin position="22"/>
        <end position="49"/>
    </location>
</feature>
<name>A0ABR4GH85_9EURO</name>
<evidence type="ECO:0000313" key="3">
    <source>
        <dbReference type="Proteomes" id="UP001610563"/>
    </source>
</evidence>
<keyword evidence="1" id="KW-0175">Coiled coil</keyword>